<protein>
    <submittedName>
        <fullName evidence="2">Uncharacterized protein</fullName>
    </submittedName>
</protein>
<proteinExistence type="predicted"/>
<reference evidence="2" key="1">
    <citation type="submission" date="2023-05" db="EMBL/GenBank/DDBJ databases">
        <title>Nepenthes gracilis genome sequencing.</title>
        <authorList>
            <person name="Fukushima K."/>
        </authorList>
    </citation>
    <scope>NUCLEOTIDE SEQUENCE</scope>
    <source>
        <strain evidence="2">SING2019-196</strain>
    </source>
</reference>
<sequence>MKAPVNSTRHIIENSSEKKDGYLPPENGTEAHTIQAVEPSVNRASTHGSPSIASDASCWLKGNTLSPPGHDAQRNNPSNQESAVTINVVNGQIDN</sequence>
<gene>
    <name evidence="2" type="ORF">Nepgr_003849</name>
</gene>
<evidence type="ECO:0000313" key="2">
    <source>
        <dbReference type="EMBL" id="GMH02010.1"/>
    </source>
</evidence>
<comment type="caution">
    <text evidence="2">The sequence shown here is derived from an EMBL/GenBank/DDBJ whole genome shotgun (WGS) entry which is preliminary data.</text>
</comment>
<keyword evidence="3" id="KW-1185">Reference proteome</keyword>
<accession>A0AAD3XEF4</accession>
<organism evidence="2 3">
    <name type="scientific">Nepenthes gracilis</name>
    <name type="common">Slender pitcher plant</name>
    <dbReference type="NCBI Taxonomy" id="150966"/>
    <lineage>
        <taxon>Eukaryota</taxon>
        <taxon>Viridiplantae</taxon>
        <taxon>Streptophyta</taxon>
        <taxon>Embryophyta</taxon>
        <taxon>Tracheophyta</taxon>
        <taxon>Spermatophyta</taxon>
        <taxon>Magnoliopsida</taxon>
        <taxon>eudicotyledons</taxon>
        <taxon>Gunneridae</taxon>
        <taxon>Pentapetalae</taxon>
        <taxon>Caryophyllales</taxon>
        <taxon>Nepenthaceae</taxon>
        <taxon>Nepenthes</taxon>
    </lineage>
</organism>
<evidence type="ECO:0000313" key="3">
    <source>
        <dbReference type="Proteomes" id="UP001279734"/>
    </source>
</evidence>
<dbReference type="EMBL" id="BSYO01000003">
    <property type="protein sequence ID" value="GMH02010.1"/>
    <property type="molecule type" value="Genomic_DNA"/>
</dbReference>
<feature type="compositionally biased region" description="Polar residues" evidence="1">
    <location>
        <begin position="74"/>
        <end position="95"/>
    </location>
</feature>
<dbReference type="AlphaFoldDB" id="A0AAD3XEF4"/>
<evidence type="ECO:0000256" key="1">
    <source>
        <dbReference type="SAM" id="MobiDB-lite"/>
    </source>
</evidence>
<feature type="compositionally biased region" description="Polar residues" evidence="1">
    <location>
        <begin position="42"/>
        <end position="54"/>
    </location>
</feature>
<dbReference type="Proteomes" id="UP001279734">
    <property type="component" value="Unassembled WGS sequence"/>
</dbReference>
<feature type="region of interest" description="Disordered" evidence="1">
    <location>
        <begin position="1"/>
        <end position="95"/>
    </location>
</feature>
<name>A0AAD3XEF4_NEPGR</name>
<feature type="compositionally biased region" description="Basic and acidic residues" evidence="1">
    <location>
        <begin position="10"/>
        <end position="21"/>
    </location>
</feature>